<proteinExistence type="predicted"/>
<keyword evidence="2" id="KW-1185">Reference proteome</keyword>
<evidence type="ECO:0008006" key="3">
    <source>
        <dbReference type="Google" id="ProtNLM"/>
    </source>
</evidence>
<evidence type="ECO:0000313" key="1">
    <source>
        <dbReference type="EMBL" id="TDH60928.1"/>
    </source>
</evidence>
<gene>
    <name evidence="1" type="ORF">E2C06_19520</name>
</gene>
<reference evidence="1 2" key="1">
    <citation type="journal article" date="2016" name="J. Microbiol.">
        <title>Dankookia rubra gen. nov., sp. nov., an alphaproteobacterium isolated from sediment of a shallow stream.</title>
        <authorList>
            <person name="Kim W.H."/>
            <person name="Kim D.H."/>
            <person name="Kang K."/>
            <person name="Ahn T.Y."/>
        </authorList>
    </citation>
    <scope>NUCLEOTIDE SEQUENCE [LARGE SCALE GENOMIC DNA]</scope>
    <source>
        <strain evidence="1 2">JCM30602</strain>
    </source>
</reference>
<evidence type="ECO:0000313" key="2">
    <source>
        <dbReference type="Proteomes" id="UP000295096"/>
    </source>
</evidence>
<dbReference type="SUPFAM" id="SSF50998">
    <property type="entry name" value="Quinoprotein alcohol dehydrogenase-like"/>
    <property type="match status" value="1"/>
</dbReference>
<comment type="caution">
    <text evidence="1">The sequence shown here is derived from an EMBL/GenBank/DDBJ whole genome shotgun (WGS) entry which is preliminary data.</text>
</comment>
<dbReference type="OrthoDB" id="7484843at2"/>
<dbReference type="Proteomes" id="UP000295096">
    <property type="component" value="Unassembled WGS sequence"/>
</dbReference>
<dbReference type="InterPro" id="IPR015943">
    <property type="entry name" value="WD40/YVTN_repeat-like_dom_sf"/>
</dbReference>
<dbReference type="EMBL" id="SMSJ01000029">
    <property type="protein sequence ID" value="TDH60928.1"/>
    <property type="molecule type" value="Genomic_DNA"/>
</dbReference>
<sequence length="614" mass="65518">MTLLVRLLAGITLERTTVLAAIATLLWAYPARSVDIWTVGIDNTRQGWNKFETILKPANVPGLRKTREFIVDEKIDVTPLVVGNKLYVFTMTNTAFIFDVNTGAQIARRQLAPPFDPADIANPRGPNCCGMDKWNIYRNWGITATPVIDVATNTIYATTFGKPAADSSNQERINMLWVLNADTLDNRQEPVLIEGEADNGGGGIANRFAVPYQKMRAGLGLLTEPGGNKAVVISFSMNGENPRGPGHGFVVAYDVRGLHRQAGFAPRPAIWNVTPGGGAGGVWMSGSGPAIDGNDIYLATGNGMDPGKARAENLPDSFAESFVKLRYTAGTPNANDGKPTLAVADFWNAFSDFGRADEDQDLGAAGIVLVPERGNLIGGGKDGILYNLNKDNLGQTSWNPHFNLPFVATYLPNLPNNKAGLATNAAVDPQWPIVDLDRNTPARTPNGKSFHIHGTPVYMETATGGIVYLWGENERLKAYNLDFATKRIAGFRAQGAQFASGANMPAPGGMPGGRLVVSSNGTAKDTGVVWGVYPTDGDANAGSRPGALVAYDATTIIGGNQMRQLFHSGNNANKLGNFAKYSTPVVANGKVYVGTFGTPGPDGQLIYKVVQYGL</sequence>
<dbReference type="Gene3D" id="2.130.10.10">
    <property type="entry name" value="YVTN repeat-like/Quinoprotein amine dehydrogenase"/>
    <property type="match status" value="1"/>
</dbReference>
<dbReference type="RefSeq" id="WP_133290289.1">
    <property type="nucleotide sequence ID" value="NZ_SMSJ01000029.1"/>
</dbReference>
<dbReference type="AlphaFoldDB" id="A0A4R5QE48"/>
<protein>
    <recommendedName>
        <fullName evidence="3">Pyrrolo-quinoline quinone</fullName>
    </recommendedName>
</protein>
<dbReference type="InterPro" id="IPR011047">
    <property type="entry name" value="Quinoprotein_ADH-like_sf"/>
</dbReference>
<organism evidence="1 2">
    <name type="scientific">Dankookia rubra</name>
    <dbReference type="NCBI Taxonomy" id="1442381"/>
    <lineage>
        <taxon>Bacteria</taxon>
        <taxon>Pseudomonadati</taxon>
        <taxon>Pseudomonadota</taxon>
        <taxon>Alphaproteobacteria</taxon>
        <taxon>Acetobacterales</taxon>
        <taxon>Roseomonadaceae</taxon>
        <taxon>Dankookia</taxon>
    </lineage>
</organism>
<accession>A0A4R5QE48</accession>
<name>A0A4R5QE48_9PROT</name>